<evidence type="ECO:0000313" key="3">
    <source>
        <dbReference type="EnsemblFungi" id="MVLG_03108T0"/>
    </source>
</evidence>
<dbReference type="Gene3D" id="3.30.710.10">
    <property type="entry name" value="Potassium Channel Kv1.1, Chain A"/>
    <property type="match status" value="1"/>
</dbReference>
<reference evidence="3" key="4">
    <citation type="submission" date="2015-06" db="UniProtKB">
        <authorList>
            <consortium name="EnsemblFungi"/>
        </authorList>
    </citation>
    <scope>IDENTIFICATION</scope>
</reference>
<evidence type="ECO:0000313" key="2">
    <source>
        <dbReference type="EMBL" id="KDE06612.1"/>
    </source>
</evidence>
<reference evidence="2 4" key="3">
    <citation type="journal article" date="2015" name="BMC Genomics">
        <title>Sex and parasites: genomic and transcriptomic analysis of Microbotryum lychnidis-dioicae, the biotrophic and plant-castrating anther smut fungus.</title>
        <authorList>
            <person name="Perlin M.H."/>
            <person name="Amselem J."/>
            <person name="Fontanillas E."/>
            <person name="Toh S.S."/>
            <person name="Chen Z."/>
            <person name="Goldberg J."/>
            <person name="Duplessis S."/>
            <person name="Henrissat B."/>
            <person name="Young S."/>
            <person name="Zeng Q."/>
            <person name="Aguileta G."/>
            <person name="Petit E."/>
            <person name="Badouin H."/>
            <person name="Andrews J."/>
            <person name="Razeeq D."/>
            <person name="Gabaldon T."/>
            <person name="Quesneville H."/>
            <person name="Giraud T."/>
            <person name="Hood M.E."/>
            <person name="Schultz D.J."/>
            <person name="Cuomo C.A."/>
        </authorList>
    </citation>
    <scope>NUCLEOTIDE SEQUENCE [LARGE SCALE GENOMIC DNA]</scope>
    <source>
        <strain evidence="4">p1A1 Lamole</strain>
        <strain evidence="2">P1A1 Lamole</strain>
    </source>
</reference>
<sequence>MFVPHNSYAWRVPRLPSILADAQTERFGILPGGEPRNGYILHLDGTGLFYLEIPGREGLNSKKRKSFDHALKTRWLKHATCAIWSPDRSICYHRHNFVTLDTLHLFWRMPNLDQRHHSQVGSDLWPPLTFDVVVHLDQQHMEAEEKQLVCMRKIVELEAVIADVRIETDRNECQTSDQNAIQSMQVKTLRRNQELFLTAHPFDVRFEFGSVGDLWENSEFLASQSSYFADLFAAGFSESATKSLEPERCSIPTRTVHVTEGRLEEYRAVFVWLRTGLVQFDDSPEGSHDEAAVQGPNPSQASSIYSLAHFLQIPELSALALKFCLEHLAPAKVAEELVREWCYLYKEVRQEMIEYAVRNWSKVKTSPGMKDLCKTIGSDDLPLETQSVLLELMAKVSII</sequence>
<dbReference type="AlphaFoldDB" id="U5H769"/>
<dbReference type="InParanoid" id="U5H769"/>
<accession>U5H769</accession>
<evidence type="ECO:0000259" key="1">
    <source>
        <dbReference type="PROSITE" id="PS50097"/>
    </source>
</evidence>
<evidence type="ECO:0000313" key="4">
    <source>
        <dbReference type="Proteomes" id="UP000017200"/>
    </source>
</evidence>
<proteinExistence type="predicted"/>
<protein>
    <recommendedName>
        <fullName evidence="1">BTB domain-containing protein</fullName>
    </recommendedName>
</protein>
<name>U5H769_USTV1</name>
<reference evidence="2" key="2">
    <citation type="submission" date="2010-11" db="EMBL/GenBank/DDBJ databases">
        <authorList>
            <consortium name="The Broad Institute Genome Sequencing Platform"/>
            <person name="Earl A."/>
            <person name="Ward D."/>
            <person name="Feldgarden M."/>
            <person name="Gevers D."/>
            <person name="Butler R."/>
            <person name="Young S.K."/>
            <person name="Zeng Q."/>
            <person name="Gargeya S."/>
            <person name="Fitzgerald M."/>
            <person name="Haas B."/>
            <person name="Abouelleil A."/>
            <person name="Alvarado L."/>
            <person name="Arachchi H.M."/>
            <person name="Berlin A."/>
            <person name="Brown A."/>
            <person name="Chapman S.B."/>
            <person name="Chen Z."/>
            <person name="Dunbar C."/>
            <person name="Freedman E."/>
            <person name="Gearin G."/>
            <person name="Gellesch M."/>
            <person name="Goldberg J."/>
            <person name="Griggs A."/>
            <person name="Gujja S."/>
            <person name="Heilman E."/>
            <person name="Heiman D."/>
            <person name="Howarth C."/>
            <person name="Larson L."/>
            <person name="Lui A."/>
            <person name="MacDonald P.J.P."/>
            <person name="Mehta T."/>
            <person name="Montmayeur A."/>
            <person name="Murphy C."/>
            <person name="Neiman D."/>
            <person name="Pearson M."/>
            <person name="Priest M."/>
            <person name="Roberts A."/>
            <person name="Saif S."/>
            <person name="Shea T."/>
            <person name="Shenoy N."/>
            <person name="Sisk P."/>
            <person name="Stolte C."/>
            <person name="Sykes S."/>
            <person name="White J."/>
            <person name="Yandava C."/>
            <person name="Wortman J."/>
            <person name="Nusbaum C."/>
            <person name="Birren B."/>
        </authorList>
    </citation>
    <scope>NUCLEOTIDE SEQUENCE</scope>
    <source>
        <strain evidence="2">P1A1 Lamole</strain>
    </source>
</reference>
<reference evidence="4" key="1">
    <citation type="submission" date="2010-11" db="EMBL/GenBank/DDBJ databases">
        <title>The genome sequence of Microbotryum violaceum strain p1A1 Lamole.</title>
        <authorList>
            <person name="Cuomo C."/>
            <person name="Perlin M."/>
            <person name="Young S.K."/>
            <person name="Zeng Q."/>
            <person name="Gargeya S."/>
            <person name="Alvarado L."/>
            <person name="Berlin A."/>
            <person name="Chapman S.B."/>
            <person name="Chen Z."/>
            <person name="Freedman E."/>
            <person name="Gellesch M."/>
            <person name="Goldberg J."/>
            <person name="Griggs A."/>
            <person name="Gujja S."/>
            <person name="Heilman E."/>
            <person name="Heiman D."/>
            <person name="Howarth C."/>
            <person name="Mehta T."/>
            <person name="Neiman D."/>
            <person name="Pearson M."/>
            <person name="Roberts A."/>
            <person name="Saif S."/>
            <person name="Shea T."/>
            <person name="Shenoy N."/>
            <person name="Sisk P."/>
            <person name="Stolte C."/>
            <person name="Sykes S."/>
            <person name="White J."/>
            <person name="Yandava C."/>
            <person name="Haas B."/>
            <person name="Nusbaum C."/>
            <person name="Birren B."/>
        </authorList>
    </citation>
    <scope>NUCLEOTIDE SEQUENCE [LARGE SCALE GENOMIC DNA]</scope>
    <source>
        <strain evidence="4">p1A1 Lamole</strain>
    </source>
</reference>
<dbReference type="Proteomes" id="UP000017200">
    <property type="component" value="Unassembled WGS sequence"/>
</dbReference>
<keyword evidence="4" id="KW-1185">Reference proteome</keyword>
<gene>
    <name evidence="2" type="ORF">MVLG_03108</name>
</gene>
<dbReference type="EMBL" id="AEIJ01000285">
    <property type="status" value="NOT_ANNOTATED_CDS"/>
    <property type="molecule type" value="Genomic_DNA"/>
</dbReference>
<dbReference type="OrthoDB" id="2538614at2759"/>
<dbReference type="InterPro" id="IPR000210">
    <property type="entry name" value="BTB/POZ_dom"/>
</dbReference>
<organism evidence="2">
    <name type="scientific">Microbotryum lychnidis-dioicae (strain p1A1 Lamole / MvSl-1064)</name>
    <name type="common">Anther smut fungus</name>
    <dbReference type="NCBI Taxonomy" id="683840"/>
    <lineage>
        <taxon>Eukaryota</taxon>
        <taxon>Fungi</taxon>
        <taxon>Dikarya</taxon>
        <taxon>Basidiomycota</taxon>
        <taxon>Pucciniomycotina</taxon>
        <taxon>Microbotryomycetes</taxon>
        <taxon>Microbotryales</taxon>
        <taxon>Microbotryaceae</taxon>
        <taxon>Microbotryum</taxon>
    </lineage>
</organism>
<dbReference type="EMBL" id="GL541669">
    <property type="protein sequence ID" value="KDE06612.1"/>
    <property type="molecule type" value="Genomic_DNA"/>
</dbReference>
<dbReference type="HOGENOM" id="CLU_691160_0_0_1"/>
<dbReference type="PROSITE" id="PS50097">
    <property type="entry name" value="BTB"/>
    <property type="match status" value="1"/>
</dbReference>
<feature type="domain" description="BTB" evidence="1">
    <location>
        <begin position="202"/>
        <end position="282"/>
    </location>
</feature>
<dbReference type="InterPro" id="IPR011333">
    <property type="entry name" value="SKP1/BTB/POZ_sf"/>
</dbReference>
<dbReference type="EnsemblFungi" id="MVLG_03108T0">
    <property type="protein sequence ID" value="MVLG_03108T0"/>
    <property type="gene ID" value="MVLG_03108"/>
</dbReference>